<proteinExistence type="predicted"/>
<keyword evidence="3" id="KW-1185">Reference proteome</keyword>
<comment type="caution">
    <text evidence="2">The sequence shown here is derived from an EMBL/GenBank/DDBJ whole genome shotgun (WGS) entry which is preliminary data.</text>
</comment>
<feature type="region of interest" description="Disordered" evidence="1">
    <location>
        <begin position="13"/>
        <end position="35"/>
    </location>
</feature>
<evidence type="ECO:0000313" key="3">
    <source>
        <dbReference type="Proteomes" id="UP000306196"/>
    </source>
</evidence>
<dbReference type="Gene3D" id="2.60.120.200">
    <property type="match status" value="1"/>
</dbReference>
<dbReference type="EMBL" id="VAUV01000008">
    <property type="protein sequence ID" value="TLD70462.1"/>
    <property type="molecule type" value="Genomic_DNA"/>
</dbReference>
<gene>
    <name evidence="2" type="ORF">FEM03_12090</name>
</gene>
<organism evidence="2 3">
    <name type="scientific">Phragmitibacter flavus</name>
    <dbReference type="NCBI Taxonomy" id="2576071"/>
    <lineage>
        <taxon>Bacteria</taxon>
        <taxon>Pseudomonadati</taxon>
        <taxon>Verrucomicrobiota</taxon>
        <taxon>Verrucomicrobiia</taxon>
        <taxon>Verrucomicrobiales</taxon>
        <taxon>Verrucomicrobiaceae</taxon>
        <taxon>Phragmitibacter</taxon>
    </lineage>
</organism>
<reference evidence="2 3" key="1">
    <citation type="submission" date="2019-05" db="EMBL/GenBank/DDBJ databases">
        <title>Verrucobacter flavum gen. nov., sp. nov. a new member of the family Verrucomicrobiaceae.</title>
        <authorList>
            <person name="Szuroczki S."/>
            <person name="Abbaszade G."/>
            <person name="Szabo A."/>
            <person name="Felfoldi T."/>
            <person name="Schumann P."/>
            <person name="Boka K."/>
            <person name="Keki Z."/>
            <person name="Toumi M."/>
            <person name="Toth E."/>
        </authorList>
    </citation>
    <scope>NUCLEOTIDE SEQUENCE [LARGE SCALE GENOMIC DNA]</scope>
    <source>
        <strain evidence="2 3">MG-N-17</strain>
    </source>
</reference>
<evidence type="ECO:0000256" key="1">
    <source>
        <dbReference type="SAM" id="MobiDB-lite"/>
    </source>
</evidence>
<name>A0A5R8KDT3_9BACT</name>
<dbReference type="Proteomes" id="UP000306196">
    <property type="component" value="Unassembled WGS sequence"/>
</dbReference>
<dbReference type="InterPro" id="IPR013320">
    <property type="entry name" value="ConA-like_dom_sf"/>
</dbReference>
<dbReference type="AlphaFoldDB" id="A0A5R8KDT3"/>
<protein>
    <submittedName>
        <fullName evidence="2">LamG domain-containing protein</fullName>
    </submittedName>
</protein>
<accession>A0A5R8KDT3</accession>
<evidence type="ECO:0000313" key="2">
    <source>
        <dbReference type="EMBL" id="TLD70462.1"/>
    </source>
</evidence>
<dbReference type="SUPFAM" id="SSF49899">
    <property type="entry name" value="Concanavalin A-like lectins/glucanases"/>
    <property type="match status" value="1"/>
</dbReference>
<sequence>MVLLSISLLSSCKEEDKPREEESAKKKTSDPILEQQDKELSNKLEGFTGNHTRVVWAVQEKEDRADPFAVGKNNLLRGIDSRDGRGVRDLVENKGNYARPLLSVDGTVILYTDKNIERGEGSEKSYKPVIYRIGWEGGEGEKLADGYALDTWVDAATGIEWVYAADGLITSTRIALEAKRLIRFPLKEPGKVELVYDETPIGTDNLQLSRDGTRASGLFPWPHCGVFHIKDGKWKAEKKTTGCWPSIAPDNSGVSWVFDGGHRNGYMFADDGRPGWEMALNTDKAMKNAEVYHPRWSNHARFVAITGPYIKTKNESGSVIGKGGSKADVFVAKLNESATEVEAWFQLTDDKKGESYPDVWIAGGETVNLAGYGIGKDDGTPKVAEWPTVNEGLLLMWKDREALNSFQTRAGEKQETRLEGHGAARFGRFSELTLDGGWYEVAADSAWPVVKHVGNGGDFTLEAVVYPGAAAAEGNLWRGGGVGLKWEDGALLAGDKSGAKKSAKVLPSKAFHLLVTRKAGMMAVWVNGKSLALDQETNLALSEQSSSLVGGDWDAGLGRLAVYDLALTDEEIDRAAQAAAAHLSKLPPPPLRVIMRAKLVEESAMPTAEGIDPYTSSLVAYVYEVEEVLEGEFEDKQVLVKHWGMLGRKPVAGLPREVGKSYELIIEMESEHPYLQGERVMDDTEGGLELSPWIDVEPPRVVD</sequence>